<dbReference type="EMBL" id="BBNU01000002">
    <property type="protein sequence ID" value="GAL78261.1"/>
    <property type="molecule type" value="Genomic_DNA"/>
</dbReference>
<dbReference type="Proteomes" id="UP000294824">
    <property type="component" value="Unassembled WGS sequence"/>
</dbReference>
<gene>
    <name evidence="3" type="ORF">DFQ06_2861</name>
    <name evidence="2" type="ORF">JCM19274_4760</name>
    <name evidence="1" type="ORF">JCM19300_3227</name>
</gene>
<evidence type="ECO:0000313" key="1">
    <source>
        <dbReference type="EMBL" id="GAL64024.1"/>
    </source>
</evidence>
<reference evidence="4 5" key="1">
    <citation type="journal article" date="2014" name="Genome Announc.">
        <title>Draft Genome Sequences of Marine Flavobacterium Algibacter lectus Strains SS8 and NR4.</title>
        <authorList>
            <person name="Takatani N."/>
            <person name="Nakanishi M."/>
            <person name="Meirelles P."/>
            <person name="Mino S."/>
            <person name="Suda W."/>
            <person name="Oshima K."/>
            <person name="Hattori M."/>
            <person name="Ohkuma M."/>
            <person name="Hosokawa M."/>
            <person name="Miyashita K."/>
            <person name="Thompson F.L."/>
            <person name="Niwa A."/>
            <person name="Sawabe T."/>
            <person name="Sawabe T."/>
        </authorList>
    </citation>
    <scope>NUCLEOTIDE SEQUENCE [LARGE SCALE GENOMIC DNA]</scope>
    <source>
        <strain evidence="2">JCM 19274</strain>
        <strain evidence="1 5">JCM 19300</strain>
        <strain evidence="4">JCM19274</strain>
    </source>
</reference>
<evidence type="ECO:0000313" key="2">
    <source>
        <dbReference type="EMBL" id="GAL78261.1"/>
    </source>
</evidence>
<dbReference type="EMBL" id="SORL01000009">
    <property type="protein sequence ID" value="TDY61523.1"/>
    <property type="molecule type" value="Genomic_DNA"/>
</dbReference>
<sequence length="107" mass="11838">MDINKDIQQKIDSTLQAVDGIETVNVSPFFKDKTMQRLFSEKEEVVVASSWFTPKLQLATLACVVVLNVLAFTQLDNSSGTSSYDENLNQFAETYGLSSSSTTSFLN</sequence>
<accession>A0A090WMN4</accession>
<dbReference type="RefSeq" id="WP_052415456.1">
    <property type="nucleotide sequence ID" value="NZ_BBNQ01000015.1"/>
</dbReference>
<evidence type="ECO:0000313" key="4">
    <source>
        <dbReference type="Proteomes" id="UP000029643"/>
    </source>
</evidence>
<evidence type="ECO:0000313" key="6">
    <source>
        <dbReference type="Proteomes" id="UP000294824"/>
    </source>
</evidence>
<dbReference type="AlphaFoldDB" id="A0A090WMN4"/>
<dbReference type="Proteomes" id="UP000029644">
    <property type="component" value="Unassembled WGS sequence"/>
</dbReference>
<proteinExistence type="predicted"/>
<dbReference type="EMBL" id="BBNQ01000015">
    <property type="protein sequence ID" value="GAL64024.1"/>
    <property type="molecule type" value="Genomic_DNA"/>
</dbReference>
<organism evidence="2 4">
    <name type="scientific">Algibacter lectus</name>
    <dbReference type="NCBI Taxonomy" id="221126"/>
    <lineage>
        <taxon>Bacteria</taxon>
        <taxon>Pseudomonadati</taxon>
        <taxon>Bacteroidota</taxon>
        <taxon>Flavobacteriia</taxon>
        <taxon>Flavobacteriales</taxon>
        <taxon>Flavobacteriaceae</taxon>
        <taxon>Algibacter</taxon>
    </lineage>
</organism>
<keyword evidence="6" id="KW-1185">Reference proteome</keyword>
<dbReference type="Proteomes" id="UP000029643">
    <property type="component" value="Unassembled WGS sequence"/>
</dbReference>
<reference evidence="3 6" key="2">
    <citation type="submission" date="2019-03" db="EMBL/GenBank/DDBJ databases">
        <title>Genomic Encyclopedia of Type Strains, Phase III (KMG-III): the genomes of soil and plant-associated and newly described type strains.</title>
        <authorList>
            <person name="Whitman W."/>
        </authorList>
    </citation>
    <scope>NUCLEOTIDE SEQUENCE [LARGE SCALE GENOMIC DNA]</scope>
    <source>
        <strain evidence="3 6">CECT 8301</strain>
    </source>
</reference>
<dbReference type="OrthoDB" id="1139253at2"/>
<dbReference type="STRING" id="221126.SAMN04489722_105240"/>
<evidence type="ECO:0000313" key="5">
    <source>
        <dbReference type="Proteomes" id="UP000029644"/>
    </source>
</evidence>
<protein>
    <submittedName>
        <fullName evidence="2">Uncharacterized protein</fullName>
    </submittedName>
</protein>
<evidence type="ECO:0000313" key="3">
    <source>
        <dbReference type="EMBL" id="TDY61523.1"/>
    </source>
</evidence>
<comment type="caution">
    <text evidence="2">The sequence shown here is derived from an EMBL/GenBank/DDBJ whole genome shotgun (WGS) entry which is preliminary data.</text>
</comment>
<accession>A0A4R8M7R8</accession>
<name>A0A090WMN4_9FLAO</name>